<feature type="transmembrane region" description="Helical" evidence="2">
    <location>
        <begin position="183"/>
        <end position="200"/>
    </location>
</feature>
<feature type="transmembrane region" description="Helical" evidence="2">
    <location>
        <begin position="261"/>
        <end position="289"/>
    </location>
</feature>
<feature type="transmembrane region" description="Helical" evidence="2">
    <location>
        <begin position="150"/>
        <end position="171"/>
    </location>
</feature>
<feature type="transmembrane region" description="Helical" evidence="2">
    <location>
        <begin position="20"/>
        <end position="37"/>
    </location>
</feature>
<protein>
    <submittedName>
        <fullName evidence="4">Putative monocarboxylate transporter</fullName>
    </submittedName>
</protein>
<dbReference type="GO" id="GO:0008028">
    <property type="term" value="F:monocarboxylic acid transmembrane transporter activity"/>
    <property type="evidence" value="ECO:0007669"/>
    <property type="project" value="TreeGrafter"/>
</dbReference>
<dbReference type="PANTHER" id="PTHR11360">
    <property type="entry name" value="MONOCARBOXYLATE TRANSPORTER"/>
    <property type="match status" value="1"/>
</dbReference>
<accession>A0A0K8RBL5</accession>
<dbReference type="InterPro" id="IPR020846">
    <property type="entry name" value="MFS_dom"/>
</dbReference>
<proteinExistence type="evidence at transcript level"/>
<dbReference type="Pfam" id="PF07690">
    <property type="entry name" value="MFS_1"/>
    <property type="match status" value="1"/>
</dbReference>
<dbReference type="AlphaFoldDB" id="A0A0K8RBL5"/>
<keyword evidence="2" id="KW-0812">Transmembrane</keyword>
<evidence type="ECO:0000256" key="2">
    <source>
        <dbReference type="SAM" id="Phobius"/>
    </source>
</evidence>
<dbReference type="SUPFAM" id="SSF103473">
    <property type="entry name" value="MFS general substrate transporter"/>
    <property type="match status" value="1"/>
</dbReference>
<dbReference type="FunFam" id="1.20.1250.20:FF:000462">
    <property type="entry name" value="Monocarboxylate transporter, putative"/>
    <property type="match status" value="1"/>
</dbReference>
<feature type="transmembrane region" description="Helical" evidence="2">
    <location>
        <begin position="387"/>
        <end position="407"/>
    </location>
</feature>
<dbReference type="InterPro" id="IPR036259">
    <property type="entry name" value="MFS_trans_sf"/>
</dbReference>
<dbReference type="InterPro" id="IPR011701">
    <property type="entry name" value="MFS"/>
</dbReference>
<feature type="domain" description="Major facilitator superfamily (MFS) profile" evidence="3">
    <location>
        <begin position="24"/>
        <end position="444"/>
    </location>
</feature>
<comment type="subcellular location">
    <subcellularLocation>
        <location evidence="1">Membrane</location>
        <topology evidence="1">Multi-pass membrane protein</topology>
    </subcellularLocation>
</comment>
<evidence type="ECO:0000256" key="1">
    <source>
        <dbReference type="ARBA" id="ARBA00004141"/>
    </source>
</evidence>
<dbReference type="GO" id="GO:0016020">
    <property type="term" value="C:membrane"/>
    <property type="evidence" value="ECO:0007669"/>
    <property type="project" value="UniProtKB-SubCell"/>
</dbReference>
<feature type="transmembrane region" description="Helical" evidence="2">
    <location>
        <begin position="419"/>
        <end position="441"/>
    </location>
</feature>
<dbReference type="EMBL" id="GADI01005283">
    <property type="protein sequence ID" value="JAA68525.1"/>
    <property type="molecule type" value="mRNA"/>
</dbReference>
<reference evidence="4" key="1">
    <citation type="submission" date="2012-12" db="EMBL/GenBank/DDBJ databases">
        <title>Identification and characterization of a phenylalanine ammonia-lyase gene family in Isatis indigotica Fort.</title>
        <authorList>
            <person name="Liu Q."/>
            <person name="Chen J."/>
            <person name="Zhou X."/>
            <person name="Di P."/>
            <person name="Xiao Y."/>
            <person name="Xuan H."/>
            <person name="Zhang L."/>
            <person name="Chen W."/>
        </authorList>
    </citation>
    <scope>NUCLEOTIDE SEQUENCE</scope>
    <source>
        <tissue evidence="4">Salivary gland</tissue>
    </source>
</reference>
<sequence>MTKRQSTDNKRRKLNSRKGGIDRCWSVAAFAFIMFFMESATMRTTGFFYVGIMKELGVDRGQASWPVNLMGSVNDFGGLVSGPLSQSLGTVPVLLAGTLIASGGVMASSFAPDITWMSLTLGVAHGFGLGMMITMLQVLISMYFKRYRGVANGIMFAGSTFSSFVFPRLLLFLTETYNFRNCLLLLGAILMNMTAVGLLFREPKWAKKLPPERRMSFIPEAVVYTDESEVSASQNDTSERDNQQSPVRVVVHQVTEVFKSIMFYVLLISWLVLCYDFDIFFATLIDFAIDTGVPLSDAMSLIPYFSITDLIGRIVLPLLADRKYVRRSTLSLLNFLFLGTGMVVLPLVTSYASLLAVCLFISFFMGSAVTMHCVLMADYIGLERLAVAYSIVGALCGPALMGKSPFVGYFRDDIGSYDLMFWILGGLSILVSSLWLLVLCFEERKKKKWELDIMHNMPCTHHM</sequence>
<dbReference type="PROSITE" id="PS50850">
    <property type="entry name" value="MFS"/>
    <property type="match status" value="1"/>
</dbReference>
<keyword evidence="2" id="KW-0472">Membrane</keyword>
<feature type="transmembrane region" description="Helical" evidence="2">
    <location>
        <begin position="332"/>
        <end position="348"/>
    </location>
</feature>
<feature type="transmembrane region" description="Helical" evidence="2">
    <location>
        <begin position="114"/>
        <end position="138"/>
    </location>
</feature>
<dbReference type="PANTHER" id="PTHR11360:SF303">
    <property type="entry name" value="MAJOR FACILITATOR SUPERFAMILY (MFS) PROFILE DOMAIN-CONTAINING PROTEIN"/>
    <property type="match status" value="1"/>
</dbReference>
<dbReference type="InterPro" id="IPR050327">
    <property type="entry name" value="Proton-linked_MCT"/>
</dbReference>
<name>A0A0K8RBL5_IXORI</name>
<feature type="transmembrane region" description="Helical" evidence="2">
    <location>
        <begin position="301"/>
        <end position="320"/>
    </location>
</feature>
<dbReference type="Gene3D" id="1.20.1250.20">
    <property type="entry name" value="MFS general substrate transporter like domains"/>
    <property type="match status" value="2"/>
</dbReference>
<evidence type="ECO:0000313" key="4">
    <source>
        <dbReference type="EMBL" id="JAA68525.1"/>
    </source>
</evidence>
<feature type="transmembrane region" description="Helical" evidence="2">
    <location>
        <begin position="354"/>
        <end position="375"/>
    </location>
</feature>
<evidence type="ECO:0000259" key="3">
    <source>
        <dbReference type="PROSITE" id="PS50850"/>
    </source>
</evidence>
<keyword evidence="2" id="KW-1133">Transmembrane helix</keyword>
<organism evidence="4">
    <name type="scientific">Ixodes ricinus</name>
    <name type="common">Common tick</name>
    <name type="synonym">Acarus ricinus</name>
    <dbReference type="NCBI Taxonomy" id="34613"/>
    <lineage>
        <taxon>Eukaryota</taxon>
        <taxon>Metazoa</taxon>
        <taxon>Ecdysozoa</taxon>
        <taxon>Arthropoda</taxon>
        <taxon>Chelicerata</taxon>
        <taxon>Arachnida</taxon>
        <taxon>Acari</taxon>
        <taxon>Parasitiformes</taxon>
        <taxon>Ixodida</taxon>
        <taxon>Ixodoidea</taxon>
        <taxon>Ixodidae</taxon>
        <taxon>Ixodinae</taxon>
        <taxon>Ixodes</taxon>
    </lineage>
</organism>